<evidence type="ECO:0000313" key="2">
    <source>
        <dbReference type="Proteomes" id="UP000074914"/>
    </source>
</evidence>
<gene>
    <name evidence="1" type="ORF">CPter291_1140</name>
</gene>
<dbReference type="InterPro" id="IPR027417">
    <property type="entry name" value="P-loop_NTPase"/>
</dbReference>
<sequence length="129" mass="14413">MVGDIDKNQTALIKAVEKIHASGRELLLDGHFVLKDFEGKLQPIDPEIFSALNLNGIVLLEDSPEIVQKRLGDRDANFLVENIATFSAAEKKQAELVCRALNIRLEVLFAPTEISFTKVMDSFFDELPN</sequence>
<reference evidence="1 2" key="1">
    <citation type="submission" date="2015-11" db="EMBL/GenBank/DDBJ databases">
        <title>Exploring the genomic traits of fungus-feeding bacterial genus Collimonas.</title>
        <authorList>
            <person name="Song C."/>
            <person name="Schmidt R."/>
            <person name="de Jager V."/>
            <person name="Krzyzanowska D."/>
            <person name="Jongedijk E."/>
            <person name="Cankar K."/>
            <person name="Beekwilder J."/>
            <person name="van Veen A."/>
            <person name="de Boer W."/>
            <person name="van Veen J.A."/>
            <person name="Garbeva P."/>
        </authorList>
    </citation>
    <scope>NUCLEOTIDE SEQUENCE [LARGE SCALE GENOMIC DNA]</scope>
    <source>
        <strain evidence="1 2">Ter291</strain>
    </source>
</reference>
<dbReference type="Pfam" id="PF13207">
    <property type="entry name" value="AAA_17"/>
    <property type="match status" value="1"/>
</dbReference>
<name>A0ABN4M6M0_9BURK</name>
<proteinExistence type="predicted"/>
<evidence type="ECO:0000313" key="1">
    <source>
        <dbReference type="EMBL" id="AMP13416.1"/>
    </source>
</evidence>
<accession>A0ABN4M6M0</accession>
<keyword evidence="2" id="KW-1185">Reference proteome</keyword>
<dbReference type="Gene3D" id="3.40.50.300">
    <property type="entry name" value="P-loop containing nucleotide triphosphate hydrolases"/>
    <property type="match status" value="1"/>
</dbReference>
<protein>
    <submittedName>
        <fullName evidence="1">Uncharacterized protein</fullName>
    </submittedName>
</protein>
<dbReference type="Proteomes" id="UP000074914">
    <property type="component" value="Chromosome"/>
</dbReference>
<dbReference type="EMBL" id="CP013236">
    <property type="protein sequence ID" value="AMP13416.1"/>
    <property type="molecule type" value="Genomic_DNA"/>
</dbReference>
<organism evidence="1 2">
    <name type="scientific">Collimonas pratensis</name>
    <dbReference type="NCBI Taxonomy" id="279113"/>
    <lineage>
        <taxon>Bacteria</taxon>
        <taxon>Pseudomonadati</taxon>
        <taxon>Pseudomonadota</taxon>
        <taxon>Betaproteobacteria</taxon>
        <taxon>Burkholderiales</taxon>
        <taxon>Oxalobacteraceae</taxon>
        <taxon>Collimonas</taxon>
    </lineage>
</organism>